<keyword evidence="3" id="KW-1185">Reference proteome</keyword>
<name>A0A4R1F2S6_9GAMM</name>
<sequence length="277" mass="30931">MNKNNLLTIFMMVIMSVGLLPTQSFAESSYTVGVVPQFDARRTQQVWTPILKRLEAETGKTFKLVGSPDIPEFEKAFNAGEYDFAYMNPYHLIVANKSQGYQPIVRDIGRKLYGVIVVKKDSPITDVKQLDGKVVALPAPNALGAALIPRTEFATKFMIKPEYKYVKSHSSVYLNVLLGQAEAGGGVQKTFSQQKPEVKDNLRILYETTKVAPHPVAVHPRVSAEVSQQVQDAFLKMAASEKDTKLLQKIPMKQLGVAELKDYDELLEMGLESFYVK</sequence>
<keyword evidence="1" id="KW-0732">Signal</keyword>
<evidence type="ECO:0000313" key="3">
    <source>
        <dbReference type="Proteomes" id="UP000294887"/>
    </source>
</evidence>
<comment type="caution">
    <text evidence="2">The sequence shown here is derived from an EMBL/GenBank/DDBJ whole genome shotgun (WGS) entry which is preliminary data.</text>
</comment>
<feature type="signal peptide" evidence="1">
    <location>
        <begin position="1"/>
        <end position="26"/>
    </location>
</feature>
<evidence type="ECO:0000256" key="1">
    <source>
        <dbReference type="SAM" id="SignalP"/>
    </source>
</evidence>
<proteinExistence type="predicted"/>
<reference evidence="2 3" key="1">
    <citation type="submission" date="2019-03" db="EMBL/GenBank/DDBJ databases">
        <title>Genomic Encyclopedia of Type Strains, Phase IV (KMG-IV): sequencing the most valuable type-strain genomes for metagenomic binning, comparative biology and taxonomic classification.</title>
        <authorList>
            <person name="Goeker M."/>
        </authorList>
    </citation>
    <scope>NUCLEOTIDE SEQUENCE [LARGE SCALE GENOMIC DNA]</scope>
    <source>
        <strain evidence="2 3">DSM 24830</strain>
    </source>
</reference>
<dbReference type="SUPFAM" id="SSF53850">
    <property type="entry name" value="Periplasmic binding protein-like II"/>
    <property type="match status" value="1"/>
</dbReference>
<dbReference type="PANTHER" id="PTHR35841">
    <property type="entry name" value="PHOSPHONATES-BINDING PERIPLASMIC PROTEIN"/>
    <property type="match status" value="1"/>
</dbReference>
<dbReference type="AlphaFoldDB" id="A0A4R1F2S6"/>
<gene>
    <name evidence="2" type="ORF">EV695_0343</name>
</gene>
<dbReference type="Pfam" id="PF12974">
    <property type="entry name" value="Phosphonate-bd"/>
    <property type="match status" value="1"/>
</dbReference>
<dbReference type="EMBL" id="SMFQ01000002">
    <property type="protein sequence ID" value="TCJ88487.1"/>
    <property type="molecule type" value="Genomic_DNA"/>
</dbReference>
<dbReference type="Proteomes" id="UP000294887">
    <property type="component" value="Unassembled WGS sequence"/>
</dbReference>
<feature type="chain" id="PRO_5020486359" evidence="1">
    <location>
        <begin position="27"/>
        <end position="277"/>
    </location>
</feature>
<organism evidence="2 3">
    <name type="scientific">Cocleimonas flava</name>
    <dbReference type="NCBI Taxonomy" id="634765"/>
    <lineage>
        <taxon>Bacteria</taxon>
        <taxon>Pseudomonadati</taxon>
        <taxon>Pseudomonadota</taxon>
        <taxon>Gammaproteobacteria</taxon>
        <taxon>Thiotrichales</taxon>
        <taxon>Thiotrichaceae</taxon>
        <taxon>Cocleimonas</taxon>
    </lineage>
</organism>
<dbReference type="PANTHER" id="PTHR35841:SF1">
    <property type="entry name" value="PHOSPHONATES-BINDING PERIPLASMIC PROTEIN"/>
    <property type="match status" value="1"/>
</dbReference>
<dbReference type="CDD" id="cd01071">
    <property type="entry name" value="PBP2_PhnD_like"/>
    <property type="match status" value="1"/>
</dbReference>
<protein>
    <submittedName>
        <fullName evidence="2">Phosphonate transport system substrate-binding protein</fullName>
    </submittedName>
</protein>
<evidence type="ECO:0000313" key="2">
    <source>
        <dbReference type="EMBL" id="TCJ88487.1"/>
    </source>
</evidence>
<dbReference type="Gene3D" id="3.40.190.10">
    <property type="entry name" value="Periplasmic binding protein-like II"/>
    <property type="match status" value="2"/>
</dbReference>
<accession>A0A4R1F2S6</accession>